<gene>
    <name evidence="2" type="primary">T</name>
    <name evidence="2" type="ORF">KL86APRO_11370</name>
</gene>
<feature type="domain" description="Bacteriophage Mu GpT" evidence="1">
    <location>
        <begin position="9"/>
        <end position="301"/>
    </location>
</feature>
<accession>A0A212JNQ1</accession>
<reference evidence="2" key="1">
    <citation type="submission" date="2016-04" db="EMBL/GenBank/DDBJ databases">
        <authorList>
            <person name="Evans L.H."/>
            <person name="Alamgir A."/>
            <person name="Owens N."/>
            <person name="Weber N.D."/>
            <person name="Virtaneva K."/>
            <person name="Barbian K."/>
            <person name="Babar A."/>
            <person name="Rosenke K."/>
        </authorList>
    </citation>
    <scope>NUCLEOTIDE SEQUENCE</scope>
    <source>
        <strain evidence="2">86</strain>
    </source>
</reference>
<dbReference type="AlphaFoldDB" id="A0A212JNQ1"/>
<dbReference type="Pfam" id="PF10124">
    <property type="entry name" value="Mu-like_gpT"/>
    <property type="match status" value="1"/>
</dbReference>
<name>A0A212JNQ1_9PROT</name>
<evidence type="ECO:0000259" key="1">
    <source>
        <dbReference type="Pfam" id="PF10124"/>
    </source>
</evidence>
<proteinExistence type="predicted"/>
<dbReference type="EMBL" id="FLUO01000001">
    <property type="protein sequence ID" value="SBW01028.1"/>
    <property type="molecule type" value="Genomic_DNA"/>
</dbReference>
<dbReference type="InterPro" id="IPR018774">
    <property type="entry name" value="Phage_Mu_GpT"/>
</dbReference>
<sequence length="301" mass="33845">MIINSNSLDLVCQGFRTVFNNAFSAATPQYEKIAMVVSSATREETYGWLGEFPSLREWIAERVYKNLKAHAFTIKNRDFEATVQVRRNDIEDDRYGVYAPLFSEMGRSTASHPDELIFGLLASGFSETCYDGQYFFDADHLMVVDDQEVSISNLQLPDEEKEEEEGPAWFLLDTSREVKPLIFQKRRAYQFVVRDNISVDDVFEKKLLTYSVDARLNVGFGLWQLAFGSKAPLTKANYEAARSSMMGLKGDYGRPLGITPTVLVVPPSLEGTARRLLKATVNGGEANEWAGSAELIVSHHL</sequence>
<organism evidence="2">
    <name type="scientific">uncultured Alphaproteobacteria bacterium</name>
    <dbReference type="NCBI Taxonomy" id="91750"/>
    <lineage>
        <taxon>Bacteria</taxon>
        <taxon>Pseudomonadati</taxon>
        <taxon>Pseudomonadota</taxon>
        <taxon>Alphaproteobacteria</taxon>
        <taxon>environmental samples</taxon>
    </lineage>
</organism>
<evidence type="ECO:0000313" key="2">
    <source>
        <dbReference type="EMBL" id="SBW01028.1"/>
    </source>
</evidence>
<protein>
    <submittedName>
        <fullName evidence="2">Major head subunit</fullName>
    </submittedName>
</protein>